<dbReference type="PANTHER" id="PTHR19211:SF133">
    <property type="entry name" value="ABC TRANSPORTER FAMILY PROTEIN"/>
    <property type="match status" value="1"/>
</dbReference>
<dbReference type="InterPro" id="IPR027417">
    <property type="entry name" value="P-loop_NTPase"/>
</dbReference>
<dbReference type="InterPro" id="IPR032781">
    <property type="entry name" value="ABC_tran_Xtn"/>
</dbReference>
<dbReference type="GO" id="GO:0005524">
    <property type="term" value="F:ATP binding"/>
    <property type="evidence" value="ECO:0000318"/>
    <property type="project" value="GO_Central"/>
</dbReference>
<reference evidence="6 7" key="1">
    <citation type="journal article" date="2014" name="Nat. Commun.">
        <title>Klebsormidium flaccidum genome reveals primary factors for plant terrestrial adaptation.</title>
        <authorList>
            <person name="Hori K."/>
            <person name="Maruyama F."/>
            <person name="Fujisawa T."/>
            <person name="Togashi T."/>
            <person name="Yamamoto N."/>
            <person name="Seo M."/>
            <person name="Sato S."/>
            <person name="Yamada T."/>
            <person name="Mori H."/>
            <person name="Tajima N."/>
            <person name="Moriyama T."/>
            <person name="Ikeuchi M."/>
            <person name="Watanabe M."/>
            <person name="Wada H."/>
            <person name="Kobayashi K."/>
            <person name="Saito M."/>
            <person name="Masuda T."/>
            <person name="Sasaki-Sekimoto Y."/>
            <person name="Mashiguchi K."/>
            <person name="Awai K."/>
            <person name="Shimojima M."/>
            <person name="Masuda S."/>
            <person name="Iwai M."/>
            <person name="Nobusawa T."/>
            <person name="Narise T."/>
            <person name="Kondo S."/>
            <person name="Saito H."/>
            <person name="Sato R."/>
            <person name="Murakawa M."/>
            <person name="Ihara Y."/>
            <person name="Oshima-Yamada Y."/>
            <person name="Ohtaka K."/>
            <person name="Satoh M."/>
            <person name="Sonobe K."/>
            <person name="Ishii M."/>
            <person name="Ohtani R."/>
            <person name="Kanamori-Sato M."/>
            <person name="Honoki R."/>
            <person name="Miyazaki D."/>
            <person name="Mochizuki H."/>
            <person name="Umetsu J."/>
            <person name="Higashi K."/>
            <person name="Shibata D."/>
            <person name="Kamiya Y."/>
            <person name="Sato N."/>
            <person name="Nakamura Y."/>
            <person name="Tabata S."/>
            <person name="Ida S."/>
            <person name="Kurokawa K."/>
            <person name="Ohta H."/>
        </authorList>
    </citation>
    <scope>NUCLEOTIDE SEQUENCE [LARGE SCALE GENOMIC DNA]</scope>
    <source>
        <strain evidence="6 7">NIES-2285</strain>
    </source>
</reference>
<feature type="region of interest" description="Disordered" evidence="4">
    <location>
        <begin position="719"/>
        <end position="741"/>
    </location>
</feature>
<organism evidence="6 7">
    <name type="scientific">Klebsormidium nitens</name>
    <name type="common">Green alga</name>
    <name type="synonym">Ulothrix nitens</name>
    <dbReference type="NCBI Taxonomy" id="105231"/>
    <lineage>
        <taxon>Eukaryota</taxon>
        <taxon>Viridiplantae</taxon>
        <taxon>Streptophyta</taxon>
        <taxon>Klebsormidiophyceae</taxon>
        <taxon>Klebsormidiales</taxon>
        <taxon>Klebsormidiaceae</taxon>
        <taxon>Klebsormidium</taxon>
    </lineage>
</organism>
<dbReference type="Pfam" id="PF00005">
    <property type="entry name" value="ABC_tran"/>
    <property type="match status" value="2"/>
</dbReference>
<proteinExistence type="predicted"/>
<dbReference type="EMBL" id="DF237430">
    <property type="protein sequence ID" value="GAQ89033.1"/>
    <property type="molecule type" value="Genomic_DNA"/>
</dbReference>
<gene>
    <name evidence="6" type="ORF">KFL_004810060</name>
</gene>
<dbReference type="SUPFAM" id="SSF52540">
    <property type="entry name" value="P-loop containing nucleoside triphosphate hydrolases"/>
    <property type="match status" value="2"/>
</dbReference>
<feature type="region of interest" description="Disordered" evidence="4">
    <location>
        <begin position="805"/>
        <end position="829"/>
    </location>
</feature>
<protein>
    <submittedName>
        <fullName evidence="6">ABC transporter family protein</fullName>
    </submittedName>
</protein>
<feature type="region of interest" description="Disordered" evidence="4">
    <location>
        <begin position="104"/>
        <end position="146"/>
    </location>
</feature>
<dbReference type="OMA" id="GACSHMA"/>
<dbReference type="Proteomes" id="UP000054558">
    <property type="component" value="Unassembled WGS sequence"/>
</dbReference>
<dbReference type="AlphaFoldDB" id="A0A1Y1IEJ8"/>
<evidence type="ECO:0000256" key="1">
    <source>
        <dbReference type="ARBA" id="ARBA00022737"/>
    </source>
</evidence>
<dbReference type="SMART" id="SM00382">
    <property type="entry name" value="AAA"/>
    <property type="match status" value="2"/>
</dbReference>
<evidence type="ECO:0000256" key="4">
    <source>
        <dbReference type="SAM" id="MobiDB-lite"/>
    </source>
</evidence>
<dbReference type="FunFam" id="3.40.50.300:FF:000011">
    <property type="entry name" value="Putative ABC transporter ATP-binding component"/>
    <property type="match status" value="1"/>
</dbReference>
<dbReference type="InterPro" id="IPR017871">
    <property type="entry name" value="ABC_transporter-like_CS"/>
</dbReference>
<evidence type="ECO:0000313" key="6">
    <source>
        <dbReference type="EMBL" id="GAQ89033.1"/>
    </source>
</evidence>
<name>A0A1Y1IEJ8_KLENI</name>
<feature type="compositionally biased region" description="Polar residues" evidence="4">
    <location>
        <begin position="104"/>
        <end position="115"/>
    </location>
</feature>
<feature type="domain" description="ABC transporter" evidence="5">
    <location>
        <begin position="163"/>
        <end position="433"/>
    </location>
</feature>
<dbReference type="InterPro" id="IPR050611">
    <property type="entry name" value="ABCF"/>
</dbReference>
<dbReference type="InterPro" id="IPR003439">
    <property type="entry name" value="ABC_transporter-like_ATP-bd"/>
</dbReference>
<keyword evidence="7" id="KW-1185">Reference proteome</keyword>
<evidence type="ECO:0000256" key="2">
    <source>
        <dbReference type="ARBA" id="ARBA00022741"/>
    </source>
</evidence>
<keyword evidence="2" id="KW-0547">Nucleotide-binding</keyword>
<keyword evidence="3" id="KW-0067">ATP-binding</keyword>
<dbReference type="CDD" id="cd03221">
    <property type="entry name" value="ABCF_EF-3"/>
    <property type="match status" value="2"/>
</dbReference>
<dbReference type="OrthoDB" id="2110130at2759"/>
<keyword evidence="1" id="KW-0677">Repeat</keyword>
<evidence type="ECO:0000256" key="3">
    <source>
        <dbReference type="ARBA" id="ARBA00022840"/>
    </source>
</evidence>
<dbReference type="Gene3D" id="3.40.50.300">
    <property type="entry name" value="P-loop containing nucleotide triphosphate hydrolases"/>
    <property type="match status" value="2"/>
</dbReference>
<dbReference type="InterPro" id="IPR003593">
    <property type="entry name" value="AAA+_ATPase"/>
</dbReference>
<dbReference type="PROSITE" id="PS00211">
    <property type="entry name" value="ABC_TRANSPORTER_1"/>
    <property type="match status" value="2"/>
</dbReference>
<dbReference type="GO" id="GO:0016887">
    <property type="term" value="F:ATP hydrolysis activity"/>
    <property type="evidence" value="ECO:0007669"/>
    <property type="project" value="InterPro"/>
</dbReference>
<feature type="compositionally biased region" description="Low complexity" evidence="4">
    <location>
        <begin position="116"/>
        <end position="131"/>
    </location>
</feature>
<dbReference type="PANTHER" id="PTHR19211">
    <property type="entry name" value="ATP-BINDING TRANSPORT PROTEIN-RELATED"/>
    <property type="match status" value="1"/>
</dbReference>
<sequence>MAPGLRAATFDLQGPCPAGTLQLQAPRCDHGAPCQDLRALPRHCSRSDGLGSLLRSSHHFTGFLDHVQAKSKASFPRPCTRAVLDVPPLASTPDRPLEKELADYTQSRVAQSTDTARPSASDVASSSGSESLPNNAAGPTDSESLLQTDEIRPPRGETAGAVLVVEDAIISVGGNDLLKDANLRLVPKQKIAVVGPNGAGKSTLIRACVGKLAPEGGRIVVSRGVHVGYLEQTAVSGSDRSVWDEAASRMDDINQAWAAVTAAEEELMEAEEKGLADRQVEAIAERLMEHQERLEAVGGYRKDEMIASVLDGLGFAKSDWGKKCSEFSGGWQMRIALARLLLSTQSASQGGKKDTLLVLDEPTNHLDVAARQWLAGHLKASDSACMLVTHDENLLTSMGVDRIAEVARGTLEVYNCGYQKFLTERAARLDQAVRAYEKQQAEIAHMQEFVNKLGAKATKASAAQSRLKAIARIDKLEAPVTDKPKARVAINLPAPLPSAVEVLKLKDGVVGWTKEAPLIRDVQFCIERGQRVVLLGPNGAGKSTLLHSLAGRHPLQGGQRILGRDAKLGVFTQDLAQYLPQDKSGLDYLMDVASEDGTHLTLERGRSMLGALGLSGDKALRPISALSGGEKARVALATFVLRPCNVMMLDEPSNHLDKATIEALTAALKKWGGAILVISHDREFCSALEPTHVARVLPGGGFEMRHTLLGEVEFGDPAEGITGREDVREKPGQKGVVGPELDRNGLSKKLKEVKRRIAKLEDSIQQEEKVCAQCDERMLAAGADVQKAMAEQRKKVASQAKLAKYEEEWETREEERESLQKLWDASGFT</sequence>
<dbReference type="PROSITE" id="PS50893">
    <property type="entry name" value="ABC_TRANSPORTER_2"/>
    <property type="match status" value="2"/>
</dbReference>
<feature type="compositionally biased region" description="Basic and acidic residues" evidence="4">
    <location>
        <begin position="722"/>
        <end position="732"/>
    </location>
</feature>
<dbReference type="STRING" id="105231.A0A1Y1IEJ8"/>
<dbReference type="Pfam" id="PF12848">
    <property type="entry name" value="ABC_tran_Xtn"/>
    <property type="match status" value="1"/>
</dbReference>
<evidence type="ECO:0000259" key="5">
    <source>
        <dbReference type="PROSITE" id="PS50893"/>
    </source>
</evidence>
<accession>A0A1Y1IEJ8</accession>
<evidence type="ECO:0000313" key="7">
    <source>
        <dbReference type="Proteomes" id="UP000054558"/>
    </source>
</evidence>
<feature type="domain" description="ABC transporter" evidence="5">
    <location>
        <begin position="503"/>
        <end position="724"/>
    </location>
</feature>